<proteinExistence type="predicted"/>
<sequence>METRQIVRTFMNKAFEDEGFDDEVQDDASLVDLGILDSLTTLQLIDFFDEAFGIVPAEDEFDPENFDSVLAIIAFIEKKLG</sequence>
<dbReference type="InterPro" id="IPR009081">
    <property type="entry name" value="PP-bd_ACP"/>
</dbReference>
<dbReference type="RefSeq" id="WP_207678394.1">
    <property type="nucleotide sequence ID" value="NZ_CP061800.1"/>
</dbReference>
<keyword evidence="3" id="KW-1185">Reference proteome</keyword>
<dbReference type="Gene3D" id="1.10.1200.10">
    <property type="entry name" value="ACP-like"/>
    <property type="match status" value="1"/>
</dbReference>
<accession>A0A975BQH9</accession>
<protein>
    <submittedName>
        <fullName evidence="2">Acyl carrier protein</fullName>
    </submittedName>
</protein>
<evidence type="ECO:0000313" key="2">
    <source>
        <dbReference type="EMBL" id="QTA90004.1"/>
    </source>
</evidence>
<dbReference type="InterPro" id="IPR036736">
    <property type="entry name" value="ACP-like_sf"/>
</dbReference>
<dbReference type="Proteomes" id="UP000663722">
    <property type="component" value="Chromosome"/>
</dbReference>
<gene>
    <name evidence="2" type="ORF">dnm_060640</name>
</gene>
<organism evidence="2 3">
    <name type="scientific">Desulfonema magnum</name>
    <dbReference type="NCBI Taxonomy" id="45655"/>
    <lineage>
        <taxon>Bacteria</taxon>
        <taxon>Pseudomonadati</taxon>
        <taxon>Thermodesulfobacteriota</taxon>
        <taxon>Desulfobacteria</taxon>
        <taxon>Desulfobacterales</taxon>
        <taxon>Desulfococcaceae</taxon>
        <taxon>Desulfonema</taxon>
    </lineage>
</organism>
<name>A0A975BQH9_9BACT</name>
<evidence type="ECO:0000313" key="3">
    <source>
        <dbReference type="Proteomes" id="UP000663722"/>
    </source>
</evidence>
<dbReference type="AlphaFoldDB" id="A0A975BQH9"/>
<dbReference type="EMBL" id="CP061800">
    <property type="protein sequence ID" value="QTA90004.1"/>
    <property type="molecule type" value="Genomic_DNA"/>
</dbReference>
<dbReference type="Pfam" id="PF00550">
    <property type="entry name" value="PP-binding"/>
    <property type="match status" value="1"/>
</dbReference>
<dbReference type="SUPFAM" id="SSF47336">
    <property type="entry name" value="ACP-like"/>
    <property type="match status" value="1"/>
</dbReference>
<feature type="domain" description="Carrier" evidence="1">
    <location>
        <begin position="1"/>
        <end position="80"/>
    </location>
</feature>
<reference evidence="2" key="1">
    <citation type="journal article" date="2021" name="Microb. Physiol.">
        <title>Proteogenomic Insights into the Physiology of Marine, Sulfate-Reducing, Filamentous Desulfonema limicola and Desulfonema magnum.</title>
        <authorList>
            <person name="Schnaars V."/>
            <person name="Wohlbrand L."/>
            <person name="Scheve S."/>
            <person name="Hinrichs C."/>
            <person name="Reinhardt R."/>
            <person name="Rabus R."/>
        </authorList>
    </citation>
    <scope>NUCLEOTIDE SEQUENCE</scope>
    <source>
        <strain evidence="2">4be13</strain>
    </source>
</reference>
<dbReference type="PROSITE" id="PS50075">
    <property type="entry name" value="CARRIER"/>
    <property type="match status" value="1"/>
</dbReference>
<dbReference type="KEGG" id="dmm:dnm_060640"/>
<evidence type="ECO:0000259" key="1">
    <source>
        <dbReference type="PROSITE" id="PS50075"/>
    </source>
</evidence>